<sequence>GKLENLTMLSLRENRLAELPLEIGNLSSLHVMDVSGNCLKNLPISLASLRLKALWLAENQSQPLLKFQQDIDDVTGEKVSSNKIQLDVARVLTCFLLPQLDYNADEASSEPSVITNNNLKSPSDERQRESQVKFFDPNQDPTAKTTQFVRHDTPHPKELRARHQKYISRVREGNAASLESNEDDDTVTTPGGGGHIVGHNKTGGYNATENNSDNESFKDAQSTFEQRHEREESSNESDDDRPQERHVGFTGDVESSPERPKDREDTEEEGGASKLHRRDTPHHLKNKRITQQHSAKGGSAKEADLKDKVRLTRGGDTGRTMPAFEGT</sequence>
<comment type="caution">
    <text evidence="2">The sequence shown here is derived from an EMBL/GenBank/DDBJ whole genome shotgun (WGS) entry which is preliminary data.</text>
</comment>
<dbReference type="InterPro" id="IPR050614">
    <property type="entry name" value="Synaptic_Scaffolding_LAP-MAGUK"/>
</dbReference>
<reference evidence="2 3" key="1">
    <citation type="journal article" date="2017" name="Gigascience">
        <title>Draft genome of the honey bee ectoparasitic mite, Tropilaelaps mercedesae, is shaped by the parasitic life history.</title>
        <authorList>
            <person name="Dong X."/>
            <person name="Armstrong S.D."/>
            <person name="Xia D."/>
            <person name="Makepeace B.L."/>
            <person name="Darby A.C."/>
            <person name="Kadowaki T."/>
        </authorList>
    </citation>
    <scope>NUCLEOTIDE SEQUENCE [LARGE SCALE GENOMIC DNA]</scope>
    <source>
        <strain evidence="2">Wuxi-XJTLU</strain>
    </source>
</reference>
<accession>A0A1V9XTN9</accession>
<feature type="compositionally biased region" description="Basic residues" evidence="1">
    <location>
        <begin position="274"/>
        <end position="290"/>
    </location>
</feature>
<dbReference type="Proteomes" id="UP000192247">
    <property type="component" value="Unassembled WGS sequence"/>
</dbReference>
<dbReference type="GO" id="GO:0043113">
    <property type="term" value="P:receptor clustering"/>
    <property type="evidence" value="ECO:0007669"/>
    <property type="project" value="TreeGrafter"/>
</dbReference>
<dbReference type="InterPro" id="IPR032675">
    <property type="entry name" value="LRR_dom_sf"/>
</dbReference>
<feature type="region of interest" description="Disordered" evidence="1">
    <location>
        <begin position="106"/>
        <end position="160"/>
    </location>
</feature>
<feature type="compositionally biased region" description="Polar residues" evidence="1">
    <location>
        <begin position="109"/>
        <end position="121"/>
    </location>
</feature>
<dbReference type="GO" id="GO:0045211">
    <property type="term" value="C:postsynaptic membrane"/>
    <property type="evidence" value="ECO:0007669"/>
    <property type="project" value="TreeGrafter"/>
</dbReference>
<evidence type="ECO:0000256" key="1">
    <source>
        <dbReference type="SAM" id="MobiDB-lite"/>
    </source>
</evidence>
<feature type="non-terminal residue" evidence="2">
    <location>
        <position position="1"/>
    </location>
</feature>
<dbReference type="GO" id="GO:0005912">
    <property type="term" value="C:adherens junction"/>
    <property type="evidence" value="ECO:0007669"/>
    <property type="project" value="TreeGrafter"/>
</dbReference>
<feature type="compositionally biased region" description="Polar residues" evidence="1">
    <location>
        <begin position="139"/>
        <end position="148"/>
    </location>
</feature>
<name>A0A1V9XTN9_9ACAR</name>
<feature type="compositionally biased region" description="Basic and acidic residues" evidence="1">
    <location>
        <begin position="299"/>
        <end position="310"/>
    </location>
</feature>
<keyword evidence="3" id="KW-1185">Reference proteome</keyword>
<dbReference type="GO" id="GO:0045197">
    <property type="term" value="P:establishment or maintenance of epithelial cell apical/basal polarity"/>
    <property type="evidence" value="ECO:0007669"/>
    <property type="project" value="TreeGrafter"/>
</dbReference>
<dbReference type="STRING" id="418985.A0A1V9XTN9"/>
<dbReference type="Gene3D" id="3.80.10.10">
    <property type="entry name" value="Ribonuclease Inhibitor"/>
    <property type="match status" value="1"/>
</dbReference>
<dbReference type="PANTHER" id="PTHR23119">
    <property type="entry name" value="DISCS LARGE"/>
    <property type="match status" value="1"/>
</dbReference>
<evidence type="ECO:0000313" key="3">
    <source>
        <dbReference type="Proteomes" id="UP000192247"/>
    </source>
</evidence>
<dbReference type="InParanoid" id="A0A1V9XTN9"/>
<dbReference type="EMBL" id="MNPL01004268">
    <property type="protein sequence ID" value="OQR76866.1"/>
    <property type="molecule type" value="Genomic_DNA"/>
</dbReference>
<dbReference type="AlphaFoldDB" id="A0A1V9XTN9"/>
<dbReference type="GO" id="GO:0019901">
    <property type="term" value="F:protein kinase binding"/>
    <property type="evidence" value="ECO:0007669"/>
    <property type="project" value="TreeGrafter"/>
</dbReference>
<dbReference type="SUPFAM" id="SSF52075">
    <property type="entry name" value="Outer arm dynein light chain 1"/>
    <property type="match status" value="1"/>
</dbReference>
<protein>
    <submittedName>
        <fullName evidence="2">Protein lap4-like</fullName>
    </submittedName>
</protein>
<dbReference type="GO" id="GO:0014069">
    <property type="term" value="C:postsynaptic density"/>
    <property type="evidence" value="ECO:0007669"/>
    <property type="project" value="TreeGrafter"/>
</dbReference>
<dbReference type="PANTHER" id="PTHR23119:SF44">
    <property type="entry name" value="PROTEIN LAP4"/>
    <property type="match status" value="1"/>
</dbReference>
<feature type="region of interest" description="Disordered" evidence="1">
    <location>
        <begin position="172"/>
        <end position="327"/>
    </location>
</feature>
<dbReference type="OrthoDB" id="2187496at2759"/>
<organism evidence="2 3">
    <name type="scientific">Tropilaelaps mercedesae</name>
    <dbReference type="NCBI Taxonomy" id="418985"/>
    <lineage>
        <taxon>Eukaryota</taxon>
        <taxon>Metazoa</taxon>
        <taxon>Ecdysozoa</taxon>
        <taxon>Arthropoda</taxon>
        <taxon>Chelicerata</taxon>
        <taxon>Arachnida</taxon>
        <taxon>Acari</taxon>
        <taxon>Parasitiformes</taxon>
        <taxon>Mesostigmata</taxon>
        <taxon>Gamasina</taxon>
        <taxon>Dermanyssoidea</taxon>
        <taxon>Laelapidae</taxon>
        <taxon>Tropilaelaps</taxon>
    </lineage>
</organism>
<dbReference type="GO" id="GO:0098887">
    <property type="term" value="P:neurotransmitter receptor transport, endosome to postsynaptic membrane"/>
    <property type="evidence" value="ECO:0007669"/>
    <property type="project" value="TreeGrafter"/>
</dbReference>
<dbReference type="GO" id="GO:0016323">
    <property type="term" value="C:basolateral plasma membrane"/>
    <property type="evidence" value="ECO:0007669"/>
    <property type="project" value="TreeGrafter"/>
</dbReference>
<dbReference type="GO" id="GO:0098609">
    <property type="term" value="P:cell-cell adhesion"/>
    <property type="evidence" value="ECO:0007669"/>
    <property type="project" value="TreeGrafter"/>
</dbReference>
<feature type="compositionally biased region" description="Basic and acidic residues" evidence="1">
    <location>
        <begin position="122"/>
        <end position="131"/>
    </location>
</feature>
<dbReference type="GO" id="GO:0098968">
    <property type="term" value="P:neurotransmitter receptor transport postsynaptic membrane to endosome"/>
    <property type="evidence" value="ECO:0007669"/>
    <property type="project" value="TreeGrafter"/>
</dbReference>
<feature type="compositionally biased region" description="Polar residues" evidence="1">
    <location>
        <begin position="203"/>
        <end position="224"/>
    </location>
</feature>
<feature type="compositionally biased region" description="Basic and acidic residues" evidence="1">
    <location>
        <begin position="149"/>
        <end position="160"/>
    </location>
</feature>
<proteinExistence type="predicted"/>
<evidence type="ECO:0000313" key="2">
    <source>
        <dbReference type="EMBL" id="OQR76866.1"/>
    </source>
</evidence>
<gene>
    <name evidence="2" type="ORF">BIW11_07500</name>
</gene>